<keyword evidence="1" id="KW-0732">Signal</keyword>
<dbReference type="Pfam" id="PF18676">
    <property type="entry name" value="MBG_2"/>
    <property type="match status" value="3"/>
</dbReference>
<dbReference type="SUPFAM" id="SSF51126">
    <property type="entry name" value="Pectin lyase-like"/>
    <property type="match status" value="1"/>
</dbReference>
<accession>A0A927IHF0</accession>
<name>A0A927IHF0_9BACT</name>
<dbReference type="InterPro" id="IPR008638">
    <property type="entry name" value="FhaB/CdiA-like_TPS"/>
</dbReference>
<dbReference type="Proteomes" id="UP000622317">
    <property type="component" value="Unassembled WGS sequence"/>
</dbReference>
<dbReference type="EMBL" id="JACYFG010000055">
    <property type="protein sequence ID" value="MBD5782217.1"/>
    <property type="molecule type" value="Genomic_DNA"/>
</dbReference>
<evidence type="ECO:0000313" key="4">
    <source>
        <dbReference type="Proteomes" id="UP000622317"/>
    </source>
</evidence>
<dbReference type="NCBIfam" id="TIGR01901">
    <property type="entry name" value="adhes_NPXG"/>
    <property type="match status" value="1"/>
</dbReference>
<keyword evidence="4" id="KW-1185">Reference proteome</keyword>
<protein>
    <submittedName>
        <fullName evidence="3">Filamentous hemagglutinin N-terminal domain-containing protein</fullName>
    </submittedName>
</protein>
<feature type="chain" id="PRO_5036835235" evidence="1">
    <location>
        <begin position="34"/>
        <end position="1939"/>
    </location>
</feature>
<comment type="caution">
    <text evidence="3">The sequence shown here is derived from an EMBL/GenBank/DDBJ whole genome shotgun (WGS) entry which is preliminary data.</text>
</comment>
<dbReference type="Pfam" id="PF05860">
    <property type="entry name" value="TPS"/>
    <property type="match status" value="1"/>
</dbReference>
<evidence type="ECO:0000313" key="3">
    <source>
        <dbReference type="EMBL" id="MBD5782217.1"/>
    </source>
</evidence>
<evidence type="ECO:0000259" key="2">
    <source>
        <dbReference type="SMART" id="SM00912"/>
    </source>
</evidence>
<feature type="domain" description="Filamentous haemagglutinin FhaB/tRNA nuclease CdiA-like TPS" evidence="2">
    <location>
        <begin position="36"/>
        <end position="149"/>
    </location>
</feature>
<dbReference type="InterPro" id="IPR041286">
    <property type="entry name" value="MBG_2"/>
</dbReference>
<evidence type="ECO:0000256" key="1">
    <source>
        <dbReference type="SAM" id="SignalP"/>
    </source>
</evidence>
<proteinExistence type="predicted"/>
<dbReference type="InterPro" id="IPR011050">
    <property type="entry name" value="Pectin_lyase_fold/virulence"/>
</dbReference>
<reference evidence="3" key="1">
    <citation type="submission" date="2020-09" db="EMBL/GenBank/DDBJ databases">
        <title>Pelagicoccus enzymogenes sp. nov. with an EPS production, isolated from marine sediment.</title>
        <authorList>
            <person name="Feng X."/>
        </authorList>
    </citation>
    <scope>NUCLEOTIDE SEQUENCE</scope>
    <source>
        <strain evidence="3">NFK12</strain>
    </source>
</reference>
<dbReference type="SMART" id="SM00912">
    <property type="entry name" value="Haemagg_act"/>
    <property type="match status" value="1"/>
</dbReference>
<dbReference type="Gene3D" id="2.160.20.10">
    <property type="entry name" value="Single-stranded right-handed beta-helix, Pectin lyase-like"/>
    <property type="match status" value="1"/>
</dbReference>
<gene>
    <name evidence="3" type="ORF">IEN85_22150</name>
</gene>
<organism evidence="3 4">
    <name type="scientific">Pelagicoccus enzymogenes</name>
    <dbReference type="NCBI Taxonomy" id="2773457"/>
    <lineage>
        <taxon>Bacteria</taxon>
        <taxon>Pseudomonadati</taxon>
        <taxon>Verrucomicrobiota</taxon>
        <taxon>Opitutia</taxon>
        <taxon>Puniceicoccales</taxon>
        <taxon>Pelagicoccaceae</taxon>
        <taxon>Pelagicoccus</taxon>
    </lineage>
</organism>
<feature type="signal peptide" evidence="1">
    <location>
        <begin position="1"/>
        <end position="33"/>
    </location>
</feature>
<sequence>MPLTNVAHNPLNTMKTELSLAAFLSLAIASPLAAGPVAIEQPEVIAGQVTFEGLQSDHAQISQFTDKAIVDYFRFDLMEGGSVHFNLPSEQAAILNRVTGADPSFLNGNVTGNGQVFFVNPAGVTFGPDSVVRMDTFMAIAGQLQNEDFLSGKLDFDLTGEIANYGSIEALNTVGLFAQQILNTGDIVSKSGVSILAAGDKVMLRANGSSLAVELSSEAANVAEGIAIQNEGTVAGDEVLFSSGDAYSVALSHSGKVSAKESAKLYADGGRIEVSGEVLARSDSAAGRIEIGGTDMGGAGAPVASSLEVTETARIDASAVSEGEGGHVVLYSKGLTTLKGQVSALGSGSGKGGFAEVSGAVLDALTGTDNLRLGRGGSLLIDPTNVTIDATAASNYETQLQAGTDVTVTTASGGADEGNITLASSIDNFGFTDVGSITLNADNDIIINALLDNGDGSIFMNAANDVTLNDQVLTGNVGAGASIEVTAGGELTFNGSGAISLYGDTNAKLSANRLVNNIGAGAINLAGTGFWQMVLPHWETQSHVYGGLSSGNKAVYGSAGTATSAITKNEYHFAAAPELGITVNDDSKTYGEAPASLSYQGYVIDPNTIVDASDYGNVFTQDTAANTVDDASISYSTAGSPTTAAAGAYSDLNITGFVSLNGYTFDVTPGTFTIDKRPIQVTANDRSRIYGDSLALGTSEFTYIDSYDGGGDTTLPNGEVLTTVVLDSANSYATTTDTDVGVYADEVTVGALSGTGGFDANNYELTAVAGDLEILVRPVTVTATEQNKFYGQVIALDGTAIAITDKDGDSILPHGEQIVSAGMTYAFGPDLGASTISPVGTTNNVIEPTSVTGASGFDVNNYDITFANGDFRIDARPITVTANEQFKQYGQTLTLDTADFTLLDDLTSGTSLPNFESIDTVSIASLTGIDSSTTSNVGTYSDELKINGVATSSNGFNLSNYDVTFVTGDLTIDPRQITLTANDQARLYGDSSVLLGTEFTLEDLDGGSLPNGESIDSVTLASANAADVTTDLDVGRYSDDLTITGQSGSNGFSATNYDISYVAGDFIVNARPITVTALEQSKRYGEVVSLDPTAIGVTDKDGDSNLPHGEQIVSATLVYEFGTDLGASTTEAVGTTTSALRPTAVSGDSGFKVSNYEITFVNGDFRIDPRPISVSANEQFKQYGQTLDLDTSAFTLLDALTSTGDLPNGETIDTVAISSAGGIDASTTANVGTYTDDLVISAVDTSSNGFQVSNYDVTFVTGDMRIDPRQITLTANQQSRHYGDTITLDDTAFTLEDLDGGALPNGETIDTVTLASANSVQTTTDLDVGTYVDDLSITGQSGSNGFAASNYDITYVEGDFVIDARPVTVTALEQSKIYGEVETLDPTVISITDKDGDSLLPHGEEIVSAILTFAFGTDLGLSTTSPAGTTVDAILPTGVNGASGFKLANYAISFVSGDYRIDPRPITVLASQQSKQYGEVLDLDGTAFNVFDTITATSALPNGEMIDEVSLVSIGGIDASTTANAGVYAGDISITGITDSRNGFAESNYDITYITGALEVRPREVTLVASEQARLYGDTLDLDETAFTVLDLDGGDLPNGEMIDTVVLNSTGSLDTDTTANVGLYAGDLVITDQSGSNGYLASNYNFTYVAGDMRINKRPISLTANPQDKIYGESIVFDTAAFTLEDTYGGSSLPNGETIDSVDIVSSAGVRATTTNAGVYSGDLSITGQSGSNGFLASNYDISYGAGDFTVNLRQLTIDLLDQSRFFSETWDLDRTAFTVFDPLSGGATLPNGERVSTVTFLPVGNPGARALPGWYPNALDASAAQGVNGFNAANYDITFIPGNLEVKNFPAPAITPGELFPAGRDFFFGGRPWVRLKEDVPALSGNGIPELVARSIWQSLSREEQERLLRRLSEAEGAEVISEELLEYLIADAKQQY</sequence>
<dbReference type="InterPro" id="IPR012334">
    <property type="entry name" value="Pectin_lyas_fold"/>
</dbReference>